<evidence type="ECO:0000256" key="5">
    <source>
        <dbReference type="ARBA" id="ARBA00023140"/>
    </source>
</evidence>
<evidence type="ECO:0000256" key="3">
    <source>
        <dbReference type="ARBA" id="ARBA00013087"/>
    </source>
</evidence>
<sequence>MKTMVATPDSVEVSTSECGRDEGKKGVIRSKSRDVMTSLETRLSQLESNLSMLGEHVDDLDGCCNGLETEDAEIHCGIKDVLGGLEADLRHSSWRYQVLKGSRQGQIVLDSWTVYKQRDVSAELIKRAERNGFKAIVLTVDTTKFGSKRGRRKEQDDGSNLEAYANRTNDASLCWKDIEWLRSITSLPILVKGILTHEDARKAIVAGVNGIVISNHGGRQLDYAPPTISVLEEVTTFSLYYTSKRKFFH</sequence>
<dbReference type="Pfam" id="PF01070">
    <property type="entry name" value="FMN_dh"/>
    <property type="match status" value="2"/>
</dbReference>
<evidence type="ECO:0000256" key="4">
    <source>
        <dbReference type="ARBA" id="ARBA00023002"/>
    </source>
</evidence>
<name>A0A2P5B483_PARAD</name>
<feature type="domain" description="FMN hydroxy acid dehydrogenase" evidence="7">
    <location>
        <begin position="114"/>
        <end position="249"/>
    </location>
</feature>
<dbReference type="EMBL" id="JXTB01000368">
    <property type="protein sequence ID" value="PON43579.1"/>
    <property type="molecule type" value="Genomic_DNA"/>
</dbReference>
<dbReference type="EC" id="1.1.3.15" evidence="3"/>
<evidence type="ECO:0000313" key="9">
    <source>
        <dbReference type="Proteomes" id="UP000237105"/>
    </source>
</evidence>
<dbReference type="PROSITE" id="PS00557">
    <property type="entry name" value="FMN_HYDROXY_ACID_DH_1"/>
    <property type="match status" value="1"/>
</dbReference>
<dbReference type="Proteomes" id="UP000237105">
    <property type="component" value="Unassembled WGS sequence"/>
</dbReference>
<dbReference type="Gene3D" id="3.20.20.70">
    <property type="entry name" value="Aldolase class I"/>
    <property type="match status" value="1"/>
</dbReference>
<evidence type="ECO:0000256" key="1">
    <source>
        <dbReference type="ARBA" id="ARBA00001917"/>
    </source>
</evidence>
<dbReference type="InterPro" id="IPR008259">
    <property type="entry name" value="FMN_hydac_DH_AS"/>
</dbReference>
<dbReference type="STRING" id="3476.A0A2P5B483"/>
<reference evidence="9" key="1">
    <citation type="submission" date="2016-06" db="EMBL/GenBank/DDBJ databases">
        <title>Parallel loss of symbiosis genes in relatives of nitrogen-fixing non-legume Parasponia.</title>
        <authorList>
            <person name="Van Velzen R."/>
            <person name="Holmer R."/>
            <person name="Bu F."/>
            <person name="Rutten L."/>
            <person name="Van Zeijl A."/>
            <person name="Liu W."/>
            <person name="Santuari L."/>
            <person name="Cao Q."/>
            <person name="Sharma T."/>
            <person name="Shen D."/>
            <person name="Roswanjaya Y."/>
            <person name="Wardhani T."/>
            <person name="Kalhor M.S."/>
            <person name="Jansen J."/>
            <person name="Van den Hoogen J."/>
            <person name="Gungor B."/>
            <person name="Hartog M."/>
            <person name="Hontelez J."/>
            <person name="Verver J."/>
            <person name="Yang W.-C."/>
            <person name="Schijlen E."/>
            <person name="Repin R."/>
            <person name="Schilthuizen M."/>
            <person name="Schranz E."/>
            <person name="Heidstra R."/>
            <person name="Miyata K."/>
            <person name="Fedorova E."/>
            <person name="Kohlen W."/>
            <person name="Bisseling T."/>
            <person name="Smit S."/>
            <person name="Geurts R."/>
        </authorList>
    </citation>
    <scope>NUCLEOTIDE SEQUENCE [LARGE SCALE GENOMIC DNA]</scope>
    <source>
        <strain evidence="9">cv. WU1-14</strain>
    </source>
</reference>
<dbReference type="SUPFAM" id="SSF51395">
    <property type="entry name" value="FMN-linked oxidoreductases"/>
    <property type="match status" value="1"/>
</dbReference>
<feature type="region of interest" description="Disordered" evidence="6">
    <location>
        <begin position="1"/>
        <end position="24"/>
    </location>
</feature>
<accession>A0A2P5B483</accession>
<dbReference type="OrthoDB" id="1750119at2759"/>
<evidence type="ECO:0000259" key="7">
    <source>
        <dbReference type="PROSITE" id="PS51349"/>
    </source>
</evidence>
<keyword evidence="9" id="KW-1185">Reference proteome</keyword>
<proteinExistence type="predicted"/>
<evidence type="ECO:0000256" key="6">
    <source>
        <dbReference type="SAM" id="MobiDB-lite"/>
    </source>
</evidence>
<evidence type="ECO:0000256" key="2">
    <source>
        <dbReference type="ARBA" id="ARBA00004275"/>
    </source>
</evidence>
<dbReference type="GO" id="GO:0003973">
    <property type="term" value="F:(S)-2-hydroxy-acid oxidase activity"/>
    <property type="evidence" value="ECO:0007669"/>
    <property type="project" value="UniProtKB-EC"/>
</dbReference>
<dbReference type="GO" id="GO:0005777">
    <property type="term" value="C:peroxisome"/>
    <property type="evidence" value="ECO:0007669"/>
    <property type="project" value="UniProtKB-SubCell"/>
</dbReference>
<dbReference type="PANTHER" id="PTHR10578">
    <property type="entry name" value="S -2-HYDROXY-ACID OXIDASE-RELATED"/>
    <property type="match status" value="1"/>
</dbReference>
<evidence type="ECO:0000313" key="8">
    <source>
        <dbReference type="EMBL" id="PON43579.1"/>
    </source>
</evidence>
<comment type="caution">
    <text evidence="8">The sequence shown here is derived from an EMBL/GenBank/DDBJ whole genome shotgun (WGS) entry which is preliminary data.</text>
</comment>
<dbReference type="InterPro" id="IPR013785">
    <property type="entry name" value="Aldolase_TIM"/>
</dbReference>
<dbReference type="AlphaFoldDB" id="A0A2P5B483"/>
<gene>
    <name evidence="8" type="ORF">PanWU01x14_272700</name>
</gene>
<dbReference type="InterPro" id="IPR037396">
    <property type="entry name" value="FMN_HAD"/>
</dbReference>
<keyword evidence="5" id="KW-0576">Peroxisome</keyword>
<keyword evidence="4" id="KW-0560">Oxidoreductase</keyword>
<dbReference type="PANTHER" id="PTHR10578:SF67">
    <property type="entry name" value="PEROXISOMAL (S)-2-HYDROXYACID OXIDASE GLO3"/>
    <property type="match status" value="1"/>
</dbReference>
<comment type="cofactor">
    <cofactor evidence="1">
        <name>FMN</name>
        <dbReference type="ChEBI" id="CHEBI:58210"/>
    </cofactor>
</comment>
<dbReference type="PROSITE" id="PS51349">
    <property type="entry name" value="FMN_HYDROXY_ACID_DH_2"/>
    <property type="match status" value="1"/>
</dbReference>
<organism evidence="8 9">
    <name type="scientific">Parasponia andersonii</name>
    <name type="common">Sponia andersonii</name>
    <dbReference type="NCBI Taxonomy" id="3476"/>
    <lineage>
        <taxon>Eukaryota</taxon>
        <taxon>Viridiplantae</taxon>
        <taxon>Streptophyta</taxon>
        <taxon>Embryophyta</taxon>
        <taxon>Tracheophyta</taxon>
        <taxon>Spermatophyta</taxon>
        <taxon>Magnoliopsida</taxon>
        <taxon>eudicotyledons</taxon>
        <taxon>Gunneridae</taxon>
        <taxon>Pentapetalae</taxon>
        <taxon>rosids</taxon>
        <taxon>fabids</taxon>
        <taxon>Rosales</taxon>
        <taxon>Cannabaceae</taxon>
        <taxon>Parasponia</taxon>
    </lineage>
</organism>
<comment type="subcellular location">
    <subcellularLocation>
        <location evidence="2">Peroxisome</location>
    </subcellularLocation>
</comment>
<dbReference type="InterPro" id="IPR000262">
    <property type="entry name" value="FMN-dep_DH"/>
</dbReference>
<protein>
    <recommendedName>
        <fullName evidence="3">(S)-2-hydroxy-acid oxidase</fullName>
        <ecNumber evidence="3">1.1.3.15</ecNumber>
    </recommendedName>
</protein>